<name>A0A0F8YN64_9ZZZZ</name>
<dbReference type="AlphaFoldDB" id="A0A0F8YN64"/>
<accession>A0A0F8YN64</accession>
<dbReference type="EMBL" id="LAZR01065411">
    <property type="protein sequence ID" value="KKK55599.1"/>
    <property type="molecule type" value="Genomic_DNA"/>
</dbReference>
<feature type="non-terminal residue" evidence="1">
    <location>
        <position position="54"/>
    </location>
</feature>
<protein>
    <submittedName>
        <fullName evidence="1">Uncharacterized protein</fullName>
    </submittedName>
</protein>
<reference evidence="1" key="1">
    <citation type="journal article" date="2015" name="Nature">
        <title>Complex archaea that bridge the gap between prokaryotes and eukaryotes.</title>
        <authorList>
            <person name="Spang A."/>
            <person name="Saw J.H."/>
            <person name="Jorgensen S.L."/>
            <person name="Zaremba-Niedzwiedzka K."/>
            <person name="Martijn J."/>
            <person name="Lind A.E."/>
            <person name="van Eijk R."/>
            <person name="Schleper C."/>
            <person name="Guy L."/>
            <person name="Ettema T.J."/>
        </authorList>
    </citation>
    <scope>NUCLEOTIDE SEQUENCE</scope>
</reference>
<proteinExistence type="predicted"/>
<gene>
    <name evidence="1" type="ORF">LCGC14_3072940</name>
</gene>
<evidence type="ECO:0000313" key="1">
    <source>
        <dbReference type="EMBL" id="KKK55599.1"/>
    </source>
</evidence>
<organism evidence="1">
    <name type="scientific">marine sediment metagenome</name>
    <dbReference type="NCBI Taxonomy" id="412755"/>
    <lineage>
        <taxon>unclassified sequences</taxon>
        <taxon>metagenomes</taxon>
        <taxon>ecological metagenomes</taxon>
    </lineage>
</organism>
<sequence length="54" mass="6218">MKIIRVSGCHDCTYKGDGSLPDKDFWRCLHKDNYWSEITIYVIGKTLPGNCPLE</sequence>
<comment type="caution">
    <text evidence="1">The sequence shown here is derived from an EMBL/GenBank/DDBJ whole genome shotgun (WGS) entry which is preliminary data.</text>
</comment>